<accession>A0A0S3R9I8</accession>
<evidence type="ECO:0000313" key="2">
    <source>
        <dbReference type="Proteomes" id="UP000291084"/>
    </source>
</evidence>
<protein>
    <submittedName>
        <fullName evidence="1">Uncharacterized protein</fullName>
    </submittedName>
</protein>
<name>A0A0S3R9I8_PHAAN</name>
<organism evidence="1 2">
    <name type="scientific">Vigna angularis var. angularis</name>
    <dbReference type="NCBI Taxonomy" id="157739"/>
    <lineage>
        <taxon>Eukaryota</taxon>
        <taxon>Viridiplantae</taxon>
        <taxon>Streptophyta</taxon>
        <taxon>Embryophyta</taxon>
        <taxon>Tracheophyta</taxon>
        <taxon>Spermatophyta</taxon>
        <taxon>Magnoliopsida</taxon>
        <taxon>eudicotyledons</taxon>
        <taxon>Gunneridae</taxon>
        <taxon>Pentapetalae</taxon>
        <taxon>rosids</taxon>
        <taxon>fabids</taxon>
        <taxon>Fabales</taxon>
        <taxon>Fabaceae</taxon>
        <taxon>Papilionoideae</taxon>
        <taxon>50 kb inversion clade</taxon>
        <taxon>NPAAA clade</taxon>
        <taxon>indigoferoid/millettioid clade</taxon>
        <taxon>Phaseoleae</taxon>
        <taxon>Vigna</taxon>
    </lineage>
</organism>
<dbReference type="EMBL" id="AP015034">
    <property type="protein sequence ID" value="BAT77339.1"/>
    <property type="molecule type" value="Genomic_DNA"/>
</dbReference>
<keyword evidence="2" id="KW-1185">Reference proteome</keyword>
<proteinExistence type="predicted"/>
<evidence type="ECO:0000313" key="1">
    <source>
        <dbReference type="EMBL" id="BAT77339.1"/>
    </source>
</evidence>
<dbReference type="Proteomes" id="UP000291084">
    <property type="component" value="Chromosome 1"/>
</dbReference>
<reference evidence="1 2" key="1">
    <citation type="journal article" date="2015" name="Sci. Rep.">
        <title>The power of single molecule real-time sequencing technology in the de novo assembly of a eukaryotic genome.</title>
        <authorList>
            <person name="Sakai H."/>
            <person name="Naito K."/>
            <person name="Ogiso-Tanaka E."/>
            <person name="Takahashi Y."/>
            <person name="Iseki K."/>
            <person name="Muto C."/>
            <person name="Satou K."/>
            <person name="Teruya K."/>
            <person name="Shiroma A."/>
            <person name="Shimoji M."/>
            <person name="Hirano T."/>
            <person name="Itoh T."/>
            <person name="Kaga A."/>
            <person name="Tomooka N."/>
        </authorList>
    </citation>
    <scope>NUCLEOTIDE SEQUENCE [LARGE SCALE GENOMIC DNA]</scope>
    <source>
        <strain evidence="2">cv. Shumari</strain>
    </source>
</reference>
<dbReference type="AlphaFoldDB" id="A0A0S3R9I8"/>
<sequence>MRCITSLVHGILQLHTHTCSYLGLQSVLPIIINPFDFIQRRNIYNQPLRTPSRNLCNHSKVNFIYRSYYIRPRLQITN</sequence>
<gene>
    <name evidence="1" type="primary">Vigan.01G544000</name>
    <name evidence="1" type="ORF">VIGAN_01544000</name>
</gene>